<reference evidence="7" key="1">
    <citation type="submission" date="2016-10" db="EMBL/GenBank/DDBJ databases">
        <authorList>
            <person name="Varghese N."/>
            <person name="Submissions S."/>
        </authorList>
    </citation>
    <scope>NUCLEOTIDE SEQUENCE [LARGE SCALE GENOMIC DNA]</scope>
    <source>
        <strain evidence="7">DSM 26893</strain>
    </source>
</reference>
<dbReference type="Pfam" id="PF00202">
    <property type="entry name" value="Aminotran_3"/>
    <property type="match status" value="1"/>
</dbReference>
<dbReference type="AlphaFoldDB" id="A0A1H8JLK9"/>
<dbReference type="GO" id="GO:0005829">
    <property type="term" value="C:cytosol"/>
    <property type="evidence" value="ECO:0007669"/>
    <property type="project" value="TreeGrafter"/>
</dbReference>
<dbReference type="InterPro" id="IPR049704">
    <property type="entry name" value="Aminotrans_3_PPA_site"/>
</dbReference>
<dbReference type="OrthoDB" id="9801834at2"/>
<keyword evidence="7" id="KW-1185">Reference proteome</keyword>
<dbReference type="SUPFAM" id="SSF53383">
    <property type="entry name" value="PLP-dependent transferases"/>
    <property type="match status" value="1"/>
</dbReference>
<dbReference type="PROSITE" id="PS00600">
    <property type="entry name" value="AA_TRANSFER_CLASS_3"/>
    <property type="match status" value="1"/>
</dbReference>
<dbReference type="PANTHER" id="PTHR43094">
    <property type="entry name" value="AMINOTRANSFERASE"/>
    <property type="match status" value="1"/>
</dbReference>
<evidence type="ECO:0000313" key="7">
    <source>
        <dbReference type="Proteomes" id="UP000199372"/>
    </source>
</evidence>
<keyword evidence="3" id="KW-0808">Transferase</keyword>
<keyword evidence="3" id="KW-0032">Aminotransferase</keyword>
<evidence type="ECO:0000313" key="6">
    <source>
        <dbReference type="EMBL" id="SEN81415.1"/>
    </source>
</evidence>
<dbReference type="EMBL" id="FOCM01000006">
    <property type="protein sequence ID" value="SEN81415.1"/>
    <property type="molecule type" value="Genomic_DNA"/>
</dbReference>
<dbReference type="Proteomes" id="UP000199372">
    <property type="component" value="Unassembled WGS sequence"/>
</dbReference>
<dbReference type="FunFam" id="3.40.640.10:FF:000004">
    <property type="entry name" value="Acetylornithine aminotransferase"/>
    <property type="match status" value="1"/>
</dbReference>
<keyword evidence="4 5" id="KW-0663">Pyridoxal phosphate</keyword>
<dbReference type="InterPro" id="IPR015421">
    <property type="entry name" value="PyrdxlP-dep_Trfase_major"/>
</dbReference>
<evidence type="ECO:0008006" key="8">
    <source>
        <dbReference type="Google" id="ProtNLM"/>
    </source>
</evidence>
<protein>
    <recommendedName>
        <fullName evidence="8">Adenosylmethionine-8-amino-7-oxononanoate aminotransferase</fullName>
    </recommendedName>
</protein>
<comment type="cofactor">
    <cofactor evidence="1">
        <name>pyridoxal 5'-phosphate</name>
        <dbReference type="ChEBI" id="CHEBI:597326"/>
    </cofactor>
</comment>
<dbReference type="PIRSF" id="PIRSF000521">
    <property type="entry name" value="Transaminase_4ab_Lys_Orn"/>
    <property type="match status" value="1"/>
</dbReference>
<evidence type="ECO:0000256" key="1">
    <source>
        <dbReference type="ARBA" id="ARBA00001933"/>
    </source>
</evidence>
<dbReference type="NCBIfam" id="NF005685">
    <property type="entry name" value="PRK07483.1"/>
    <property type="match status" value="1"/>
</dbReference>
<evidence type="ECO:0000256" key="5">
    <source>
        <dbReference type="RuleBase" id="RU003560"/>
    </source>
</evidence>
<proteinExistence type="inferred from homology"/>
<evidence type="ECO:0000256" key="2">
    <source>
        <dbReference type="ARBA" id="ARBA00008954"/>
    </source>
</evidence>
<evidence type="ECO:0000256" key="3">
    <source>
        <dbReference type="ARBA" id="ARBA00022576"/>
    </source>
</evidence>
<dbReference type="PANTHER" id="PTHR43094:SF1">
    <property type="entry name" value="AMINOTRANSFERASE CLASS-III"/>
    <property type="match status" value="1"/>
</dbReference>
<sequence length="446" mass="47116">MSSAADSAVFGRSSATLPTASHGEGVYLYDTDGRQYLDGSGGAAVSCLGHSDEKVRAAIHGQLDKLAFAHTGFFTSEPAERLARKLVDNAPGDIARAYLLAGGSEAVEAALKLARQYFLEIGQSGRHRVIARRQSYHGNTLGALAAGGNAWRREKYAPLLIEVSHIAPCFAYREKQADESLEAYGQRAANELEAEIQRLGPDSVMAFIAEPVVGATSGAVDPAPGYFKRIREICDTHGILLILDEVMCGMGRTGSLFACEQDAIAPDIVTIAKGLGAGYAPIGAMLASERIYRAIADGSGSFQHGHTYHGHPLAAAAGGAVLERLVDDGLVAGVHGKGDRLVQALQARFGQHPHVGDIRGRGLFRGVELVENRETKAPFEPSRKINVKVKKAAMAEGLICYPAGGTVDGKSGDHILLAPPFIISDDQIDELTDKLGRAIDTAIAAA</sequence>
<evidence type="ECO:0000256" key="4">
    <source>
        <dbReference type="ARBA" id="ARBA00022898"/>
    </source>
</evidence>
<organism evidence="6 7">
    <name type="scientific">Palleronia pelagia</name>
    <dbReference type="NCBI Taxonomy" id="387096"/>
    <lineage>
        <taxon>Bacteria</taxon>
        <taxon>Pseudomonadati</taxon>
        <taxon>Pseudomonadota</taxon>
        <taxon>Alphaproteobacteria</taxon>
        <taxon>Rhodobacterales</taxon>
        <taxon>Roseobacteraceae</taxon>
        <taxon>Palleronia</taxon>
    </lineage>
</organism>
<name>A0A1H8JLK9_9RHOB</name>
<accession>A0A1H8JLK9</accession>
<dbReference type="Gene3D" id="3.90.1150.10">
    <property type="entry name" value="Aspartate Aminotransferase, domain 1"/>
    <property type="match status" value="1"/>
</dbReference>
<dbReference type="Gene3D" id="3.40.640.10">
    <property type="entry name" value="Type I PLP-dependent aspartate aminotransferase-like (Major domain)"/>
    <property type="match status" value="1"/>
</dbReference>
<dbReference type="GO" id="GO:0030170">
    <property type="term" value="F:pyridoxal phosphate binding"/>
    <property type="evidence" value="ECO:0007669"/>
    <property type="project" value="InterPro"/>
</dbReference>
<dbReference type="CDD" id="cd00610">
    <property type="entry name" value="OAT_like"/>
    <property type="match status" value="1"/>
</dbReference>
<dbReference type="InterPro" id="IPR015422">
    <property type="entry name" value="PyrdxlP-dep_Trfase_small"/>
</dbReference>
<gene>
    <name evidence="6" type="ORF">SAMN04488011_106257</name>
</gene>
<dbReference type="RefSeq" id="WP_091846096.1">
    <property type="nucleotide sequence ID" value="NZ_FOCM01000006.1"/>
</dbReference>
<comment type="similarity">
    <text evidence="2 5">Belongs to the class-III pyridoxal-phosphate-dependent aminotransferase family.</text>
</comment>
<dbReference type="InterPro" id="IPR005814">
    <property type="entry name" value="Aminotrans_3"/>
</dbReference>
<dbReference type="InterPro" id="IPR015424">
    <property type="entry name" value="PyrdxlP-dep_Trfase"/>
</dbReference>
<dbReference type="GO" id="GO:0008483">
    <property type="term" value="F:transaminase activity"/>
    <property type="evidence" value="ECO:0007669"/>
    <property type="project" value="UniProtKB-KW"/>
</dbReference>